<dbReference type="AlphaFoldDB" id="A0A504JAK7"/>
<proteinExistence type="predicted"/>
<dbReference type="Proteomes" id="UP000315540">
    <property type="component" value="Unassembled WGS sequence"/>
</dbReference>
<dbReference type="EMBL" id="VFWZ01000002">
    <property type="protein sequence ID" value="TPN87937.1"/>
    <property type="molecule type" value="Genomic_DNA"/>
</dbReference>
<comment type="caution">
    <text evidence="1">The sequence shown here is derived from an EMBL/GenBank/DDBJ whole genome shotgun (WGS) entry which is preliminary data.</text>
</comment>
<protein>
    <recommendedName>
        <fullName evidence="3">DUF2860 domain-containing protein</fullName>
    </recommendedName>
</protein>
<gene>
    <name evidence="1" type="ORF">FHK87_10210</name>
</gene>
<evidence type="ECO:0008006" key="3">
    <source>
        <dbReference type="Google" id="ProtNLM"/>
    </source>
</evidence>
<accession>A0A504JAK7</accession>
<dbReference type="OrthoDB" id="1155466at2"/>
<organism evidence="1 2">
    <name type="scientific">Aquimarina algicola</name>
    <dbReference type="NCBI Taxonomy" id="2589995"/>
    <lineage>
        <taxon>Bacteria</taxon>
        <taxon>Pseudomonadati</taxon>
        <taxon>Bacteroidota</taxon>
        <taxon>Flavobacteriia</taxon>
        <taxon>Flavobacteriales</taxon>
        <taxon>Flavobacteriaceae</taxon>
        <taxon>Aquimarina</taxon>
    </lineage>
</organism>
<reference evidence="1 2" key="1">
    <citation type="submission" date="2019-06" db="EMBL/GenBank/DDBJ databases">
        <authorList>
            <person name="Meng X."/>
        </authorList>
    </citation>
    <scope>NUCLEOTIDE SEQUENCE [LARGE SCALE GENOMIC DNA]</scope>
    <source>
        <strain evidence="1 2">M625</strain>
    </source>
</reference>
<keyword evidence="2" id="KW-1185">Reference proteome</keyword>
<dbReference type="RefSeq" id="WP_140592576.1">
    <property type="nucleotide sequence ID" value="NZ_VFWZ01000002.1"/>
</dbReference>
<evidence type="ECO:0000313" key="1">
    <source>
        <dbReference type="EMBL" id="TPN87937.1"/>
    </source>
</evidence>
<sequence length="378" mass="43460">MKTINKISIIIIFIIGTIGYSQEKSNFSIGTSAGYEYNYFRSPEEVRRDGVLHTGNDLISSSVYQDIRGNYGYTNKIDRRNRIRLSAGSSARVFYQNLEDSYWRADLRGRYDHKLNKKMSLLAEARFIRMARKGLGGDEDVLVNPLGYLQYGFSGGIDIEPVEQFHITANVFYNFRNYDSFGDRDLQYDEFGLRASAVHTFENRDLKHSIGVDAYIKKRLYDTFDASDDLPNGIRNWDYAKATLFYELPLSKNFEVEPSFSYYTRVDNIEDRSGFNQYGPGISLNFDNSITKISSSLSYMSRVFSSREARDNDGRIGENIKNNTANFGLDASHEINDNWSITATIFSRIRTSNNTDIDRRSFRAFKNQYAGVGVLWQL</sequence>
<name>A0A504JAK7_9FLAO</name>
<evidence type="ECO:0000313" key="2">
    <source>
        <dbReference type="Proteomes" id="UP000315540"/>
    </source>
</evidence>